<dbReference type="NCBIfam" id="NF004790">
    <property type="entry name" value="PRK06136.1"/>
    <property type="match status" value="1"/>
</dbReference>
<dbReference type="PANTHER" id="PTHR45790:SF3">
    <property type="entry name" value="S-ADENOSYL-L-METHIONINE-DEPENDENT UROPORPHYRINOGEN III METHYLTRANSFERASE, CHLOROPLASTIC"/>
    <property type="match status" value="1"/>
</dbReference>
<dbReference type="Proteomes" id="UP000794436">
    <property type="component" value="Unassembled WGS sequence"/>
</dbReference>
<dbReference type="GO" id="GO:0004851">
    <property type="term" value="F:uroporphyrin-III C-methyltransferase activity"/>
    <property type="evidence" value="ECO:0007669"/>
    <property type="project" value="UniProtKB-EC"/>
</dbReference>
<dbReference type="Gene3D" id="3.30.950.10">
    <property type="entry name" value="Methyltransferase, Cobalt-precorrin-4 Transmethylase, Domain 2"/>
    <property type="match status" value="1"/>
</dbReference>
<keyword evidence="2 6" id="KW-0489">Methyltransferase</keyword>
<dbReference type="PROSITE" id="PS00839">
    <property type="entry name" value="SUMT_1"/>
    <property type="match status" value="1"/>
</dbReference>
<dbReference type="InterPro" id="IPR003043">
    <property type="entry name" value="Uropor_MeTrfase_CS"/>
</dbReference>
<dbReference type="PROSITE" id="PS00840">
    <property type="entry name" value="SUMT_2"/>
    <property type="match status" value="1"/>
</dbReference>
<sequence>MAIRDLVVGAASGALLTLLYGRYLVPTYRLRQARSKATRGKVYLVGAGPGDAGLLTVRAHQLLSIASVVVLDDLVSEEINKLIPRDCEVIYVGKRGGKKDSAKQVDIDKILVQKSQDGHVVVRLKGGDPMVFGRVYSEIRTLVRANCAFEVVPGISSALAAPAVVNIPVTHKELSKHFLVVSLHKPDEMDFNVLAKVDTLVILMGTRTLRTIASRLIECGRSDDTPVALIHSGTLPTQITLVGTLADIADKASDRSYSPAIIVVGSVARYANVDAYLQDEDLDNIV</sequence>
<evidence type="ECO:0000256" key="3">
    <source>
        <dbReference type="ARBA" id="ARBA00022679"/>
    </source>
</evidence>
<dbReference type="SUPFAM" id="SSF53790">
    <property type="entry name" value="Tetrapyrrole methylase"/>
    <property type="match status" value="1"/>
</dbReference>
<organism evidence="8 9">
    <name type="scientific">Pythium oligandrum</name>
    <name type="common">Mycoparasitic fungus</name>
    <dbReference type="NCBI Taxonomy" id="41045"/>
    <lineage>
        <taxon>Eukaryota</taxon>
        <taxon>Sar</taxon>
        <taxon>Stramenopiles</taxon>
        <taxon>Oomycota</taxon>
        <taxon>Peronosporomycetes</taxon>
        <taxon>Pythiales</taxon>
        <taxon>Pythiaceae</taxon>
        <taxon>Pythium</taxon>
    </lineage>
</organism>
<proteinExistence type="inferred from homology"/>
<evidence type="ECO:0000256" key="6">
    <source>
        <dbReference type="RuleBase" id="RU003960"/>
    </source>
</evidence>
<accession>A0A8K1C3D0</accession>
<comment type="similarity">
    <text evidence="6">Belongs to the precorrin methyltransferase family.</text>
</comment>
<dbReference type="CDD" id="cd11642">
    <property type="entry name" value="SUMT"/>
    <property type="match status" value="1"/>
</dbReference>
<evidence type="ECO:0000256" key="4">
    <source>
        <dbReference type="ARBA" id="ARBA00022691"/>
    </source>
</evidence>
<comment type="caution">
    <text evidence="8">The sequence shown here is derived from an EMBL/GenBank/DDBJ whole genome shotgun (WGS) entry which is preliminary data.</text>
</comment>
<evidence type="ECO:0000256" key="2">
    <source>
        <dbReference type="ARBA" id="ARBA00022603"/>
    </source>
</evidence>
<protein>
    <recommendedName>
        <fullName evidence="1">uroporphyrinogen-III C-methyltransferase</fullName>
        <ecNumber evidence="1">2.1.1.107</ecNumber>
    </recommendedName>
</protein>
<evidence type="ECO:0000313" key="9">
    <source>
        <dbReference type="Proteomes" id="UP000794436"/>
    </source>
</evidence>
<dbReference type="InterPro" id="IPR014776">
    <property type="entry name" value="4pyrrole_Mease_sub2"/>
</dbReference>
<dbReference type="NCBIfam" id="TIGR01469">
    <property type="entry name" value="cobA_cysG_Cterm"/>
    <property type="match status" value="1"/>
</dbReference>
<dbReference type="OrthoDB" id="508204at2759"/>
<keyword evidence="5" id="KW-0627">Porphyrin biosynthesis</keyword>
<dbReference type="InterPro" id="IPR000878">
    <property type="entry name" value="4pyrrol_Mease"/>
</dbReference>
<dbReference type="Gene3D" id="3.40.1010.10">
    <property type="entry name" value="Cobalt-precorrin-4 Transmethylase, Domain 1"/>
    <property type="match status" value="1"/>
</dbReference>
<dbReference type="GO" id="GO:0019354">
    <property type="term" value="P:siroheme biosynthetic process"/>
    <property type="evidence" value="ECO:0007669"/>
    <property type="project" value="InterPro"/>
</dbReference>
<dbReference type="InterPro" id="IPR050161">
    <property type="entry name" value="Siro_Cobalamin_biosynth"/>
</dbReference>
<feature type="domain" description="Tetrapyrrole methylase" evidence="7">
    <location>
        <begin position="41"/>
        <end position="248"/>
    </location>
</feature>
<evidence type="ECO:0000256" key="1">
    <source>
        <dbReference type="ARBA" id="ARBA00012162"/>
    </source>
</evidence>
<dbReference type="EC" id="2.1.1.107" evidence="1"/>
<dbReference type="Pfam" id="PF00590">
    <property type="entry name" value="TP_methylase"/>
    <property type="match status" value="1"/>
</dbReference>
<gene>
    <name evidence="8" type="ORF">Poli38472_010580</name>
</gene>
<dbReference type="InterPro" id="IPR035996">
    <property type="entry name" value="4pyrrol_Methylase_sf"/>
</dbReference>
<name>A0A8K1C3D0_PYTOL</name>
<evidence type="ECO:0000313" key="8">
    <source>
        <dbReference type="EMBL" id="TMW55698.1"/>
    </source>
</evidence>
<dbReference type="InterPro" id="IPR014777">
    <property type="entry name" value="4pyrrole_Mease_sub1"/>
</dbReference>
<dbReference type="AlphaFoldDB" id="A0A8K1C3D0"/>
<dbReference type="PANTHER" id="PTHR45790">
    <property type="entry name" value="SIROHEME SYNTHASE-RELATED"/>
    <property type="match status" value="1"/>
</dbReference>
<evidence type="ECO:0000259" key="7">
    <source>
        <dbReference type="Pfam" id="PF00590"/>
    </source>
</evidence>
<keyword evidence="9" id="KW-1185">Reference proteome</keyword>
<keyword evidence="3 6" id="KW-0808">Transferase</keyword>
<dbReference type="EMBL" id="SPLM01000147">
    <property type="protein sequence ID" value="TMW55698.1"/>
    <property type="molecule type" value="Genomic_DNA"/>
</dbReference>
<dbReference type="InterPro" id="IPR006366">
    <property type="entry name" value="CobA/CysG_C"/>
</dbReference>
<reference evidence="8" key="1">
    <citation type="submission" date="2019-03" db="EMBL/GenBank/DDBJ databases">
        <title>Long read genome sequence of the mycoparasitic Pythium oligandrum ATCC 38472 isolated from sugarbeet rhizosphere.</title>
        <authorList>
            <person name="Gaulin E."/>
        </authorList>
    </citation>
    <scope>NUCLEOTIDE SEQUENCE</scope>
    <source>
        <strain evidence="8">ATCC 38472_TT</strain>
    </source>
</reference>
<dbReference type="FunFam" id="3.40.1010.10:FF:000001">
    <property type="entry name" value="Siroheme synthase"/>
    <property type="match status" value="1"/>
</dbReference>
<keyword evidence="4" id="KW-0949">S-adenosyl-L-methionine</keyword>
<dbReference type="GO" id="GO:0032259">
    <property type="term" value="P:methylation"/>
    <property type="evidence" value="ECO:0007669"/>
    <property type="project" value="UniProtKB-KW"/>
</dbReference>
<evidence type="ECO:0000256" key="5">
    <source>
        <dbReference type="ARBA" id="ARBA00023244"/>
    </source>
</evidence>